<dbReference type="GeneTree" id="ENSGT00860000135681"/>
<dbReference type="Ensembl" id="ENSRNOT00000116068.2">
    <property type="protein sequence ID" value="ENSRNOP00000086627.1"/>
    <property type="gene ID" value="ENSRNOG00000066215.2"/>
</dbReference>
<reference evidence="2" key="1">
    <citation type="submission" date="2024-01" db="EMBL/GenBank/DDBJ databases">
        <title>GRCr8: a new rat reference genome assembly contstructed from accurate long reads and long range scaffolding.</title>
        <authorList>
            <person name="Doris P.A."/>
            <person name="Kalbfleisch T."/>
            <person name="Li K."/>
            <person name="Howe K."/>
            <person name="Wood J."/>
        </authorList>
    </citation>
    <scope>NUCLEOTIDE SEQUENCE [LARGE SCALE GENOMIC DNA]</scope>
    <source>
        <strain evidence="2">Brown Norway</strain>
    </source>
</reference>
<reference evidence="2" key="3">
    <citation type="submission" date="2025-09" db="UniProtKB">
        <authorList>
            <consortium name="Ensembl"/>
        </authorList>
    </citation>
    <scope>IDENTIFICATION</scope>
    <source>
        <strain evidence="2">Brown Norway</strain>
    </source>
</reference>
<accession>A0A8I6A2M4</accession>
<evidence type="ECO:0000313" key="3">
    <source>
        <dbReference type="Proteomes" id="UP000002494"/>
    </source>
</evidence>
<sequence>MLPSMGVDQDSPGKAYLMVPPPPPPSPADAADINFFKIWEAGTSVSSDFSSWKANVSKFH</sequence>
<dbReference type="AGR" id="RGD:150344058"/>
<proteinExistence type="predicted"/>
<keyword evidence="3" id="KW-1185">Reference proteome</keyword>
<evidence type="ECO:0000313" key="4">
    <source>
        <dbReference type="RGD" id="150344058"/>
    </source>
</evidence>
<feature type="region of interest" description="Disordered" evidence="1">
    <location>
        <begin position="1"/>
        <end position="23"/>
    </location>
</feature>
<evidence type="ECO:0000313" key="2">
    <source>
        <dbReference type="Ensembl" id="ENSRNOP00000086627.1"/>
    </source>
</evidence>
<evidence type="ECO:0000256" key="1">
    <source>
        <dbReference type="SAM" id="MobiDB-lite"/>
    </source>
</evidence>
<protein>
    <submittedName>
        <fullName evidence="2">Uncharacterized protein</fullName>
    </submittedName>
</protein>
<dbReference type="OrthoDB" id="9634327at2759"/>
<dbReference type="RGD" id="150344058">
    <property type="gene designation" value="ENSRNOG00000066215"/>
</dbReference>
<dbReference type="AlphaFoldDB" id="A0A8I6A2M4"/>
<dbReference type="OMA" id="AADINFF"/>
<dbReference type="Proteomes" id="UP000002494">
    <property type="component" value="Chromosome 13"/>
</dbReference>
<gene>
    <name evidence="4" type="primary">ENSRNOG00000066215</name>
</gene>
<name>A0A8I6A2M4_RAT</name>
<organism evidence="2 3">
    <name type="scientific">Rattus norvegicus</name>
    <name type="common">Rat</name>
    <dbReference type="NCBI Taxonomy" id="10116"/>
    <lineage>
        <taxon>Eukaryota</taxon>
        <taxon>Metazoa</taxon>
        <taxon>Chordata</taxon>
        <taxon>Craniata</taxon>
        <taxon>Vertebrata</taxon>
        <taxon>Euteleostomi</taxon>
        <taxon>Mammalia</taxon>
        <taxon>Eutheria</taxon>
        <taxon>Euarchontoglires</taxon>
        <taxon>Glires</taxon>
        <taxon>Rodentia</taxon>
        <taxon>Myomorpha</taxon>
        <taxon>Muroidea</taxon>
        <taxon>Muridae</taxon>
        <taxon>Murinae</taxon>
        <taxon>Rattus</taxon>
    </lineage>
</organism>
<reference evidence="2" key="2">
    <citation type="submission" date="2025-08" db="UniProtKB">
        <authorList>
            <consortium name="Ensembl"/>
        </authorList>
    </citation>
    <scope>IDENTIFICATION</scope>
    <source>
        <strain evidence="2">Brown Norway</strain>
    </source>
</reference>